<feature type="binding site" evidence="5">
    <location>
        <position position="106"/>
    </location>
    <ligand>
        <name>Mg(2+)</name>
        <dbReference type="ChEBI" id="CHEBI:18420"/>
    </ligand>
</feature>
<evidence type="ECO:0000256" key="2">
    <source>
        <dbReference type="ARBA" id="ARBA00022722"/>
    </source>
</evidence>
<evidence type="ECO:0000256" key="5">
    <source>
        <dbReference type="HAMAP-Rule" id="MF_00265"/>
    </source>
</evidence>
<proteinExistence type="inferred from homology"/>
<dbReference type="SUPFAM" id="SSF88723">
    <property type="entry name" value="PIN domain-like"/>
    <property type="match status" value="1"/>
</dbReference>
<keyword evidence="4 5" id="KW-0378">Hydrolase</keyword>
<dbReference type="Pfam" id="PF01850">
    <property type="entry name" value="PIN"/>
    <property type="match status" value="1"/>
</dbReference>
<accession>C4KD64</accession>
<dbReference type="CDD" id="cd09874">
    <property type="entry name" value="PIN_MT3492-like"/>
    <property type="match status" value="1"/>
</dbReference>
<feature type="binding site" evidence="5">
    <location>
        <position position="6"/>
    </location>
    <ligand>
        <name>Mg(2+)</name>
        <dbReference type="ChEBI" id="CHEBI:18420"/>
    </ligand>
</feature>
<dbReference type="Proteomes" id="UP000002186">
    <property type="component" value="Chromosome"/>
</dbReference>
<dbReference type="eggNOG" id="COG1848">
    <property type="taxonomic scope" value="Bacteria"/>
</dbReference>
<dbReference type="RefSeq" id="WP_012586203.1">
    <property type="nucleotide sequence ID" value="NC_011662.2"/>
</dbReference>
<dbReference type="OrthoDB" id="557780at2"/>
<evidence type="ECO:0000256" key="3">
    <source>
        <dbReference type="ARBA" id="ARBA00022723"/>
    </source>
</evidence>
<keyword evidence="2 5" id="KW-0540">Nuclease</keyword>
<reference evidence="7 8" key="2">
    <citation type="journal article" date="2012" name="Stand. Genomic Sci.">
        <title>Complete genome sequence of Thauera aminoaromatica strain MZ1T.</title>
        <authorList>
            <person name="Jiang K."/>
            <person name="Sanseverino J."/>
            <person name="Chauhan A."/>
            <person name="Lucas S."/>
            <person name="Copeland A."/>
            <person name="Lapidus A."/>
            <person name="Del Rio T.G."/>
            <person name="Dalin E."/>
            <person name="Tice H."/>
            <person name="Bruce D."/>
            <person name="Goodwin L."/>
            <person name="Pitluck S."/>
            <person name="Sims D."/>
            <person name="Brettin T."/>
            <person name="Detter J.C."/>
            <person name="Han C."/>
            <person name="Chang Y.J."/>
            <person name="Larimer F."/>
            <person name="Land M."/>
            <person name="Hauser L."/>
            <person name="Kyrpides N.C."/>
            <person name="Mikhailova N."/>
            <person name="Moser S."/>
            <person name="Jegier P."/>
            <person name="Close D."/>
            <person name="Debruyn J.M."/>
            <person name="Wang Y."/>
            <person name="Layton A.C."/>
            <person name="Allen M.S."/>
            <person name="Sayler G.S."/>
        </authorList>
    </citation>
    <scope>NUCLEOTIDE SEQUENCE [LARGE SCALE GENOMIC DNA]</scope>
    <source>
        <strain evidence="7 8">MZ1T</strain>
    </source>
</reference>
<keyword evidence="3 5" id="KW-0479">Metal-binding</keyword>
<comment type="cofactor">
    <cofactor evidence="5">
        <name>Mg(2+)</name>
        <dbReference type="ChEBI" id="CHEBI:18420"/>
    </cofactor>
</comment>
<comment type="similarity">
    <text evidence="5">Belongs to the PINc/VapC protein family.</text>
</comment>
<dbReference type="Gene3D" id="3.40.50.1010">
    <property type="entry name" value="5'-nuclease"/>
    <property type="match status" value="1"/>
</dbReference>
<keyword evidence="5" id="KW-0800">Toxin</keyword>
<keyword evidence="5" id="KW-0460">Magnesium</keyword>
<evidence type="ECO:0000259" key="6">
    <source>
        <dbReference type="Pfam" id="PF01850"/>
    </source>
</evidence>
<dbReference type="KEGG" id="tmz:Tmz1t_3887"/>
<dbReference type="EMBL" id="CP001281">
    <property type="protein sequence ID" value="ACR02475.1"/>
    <property type="molecule type" value="Genomic_DNA"/>
</dbReference>
<dbReference type="GO" id="GO:0000287">
    <property type="term" value="F:magnesium ion binding"/>
    <property type="evidence" value="ECO:0007669"/>
    <property type="project" value="UniProtKB-UniRule"/>
</dbReference>
<organism evidence="7 8">
    <name type="scientific">Thauera aminoaromatica</name>
    <dbReference type="NCBI Taxonomy" id="164330"/>
    <lineage>
        <taxon>Bacteria</taxon>
        <taxon>Pseudomonadati</taxon>
        <taxon>Pseudomonadota</taxon>
        <taxon>Betaproteobacteria</taxon>
        <taxon>Rhodocyclales</taxon>
        <taxon>Zoogloeaceae</taxon>
        <taxon>Thauera</taxon>
    </lineage>
</organism>
<dbReference type="EC" id="3.1.-.-" evidence="5"/>
<evidence type="ECO:0000256" key="4">
    <source>
        <dbReference type="ARBA" id="ARBA00022801"/>
    </source>
</evidence>
<reference evidence="8" key="1">
    <citation type="submission" date="2009-05" db="EMBL/GenBank/DDBJ databases">
        <title>Complete sequence of chromosome of Thauera sp. MZ1T.</title>
        <authorList>
            <consortium name="US DOE Joint Genome Institute"/>
            <person name="Lucas S."/>
            <person name="Copeland A."/>
            <person name="Lapidus A."/>
            <person name="Glavina del Rio T."/>
            <person name="Dalin E."/>
            <person name="Tice H."/>
            <person name="Bruce D."/>
            <person name="Goodwin L."/>
            <person name="Pitluck S."/>
            <person name="Sims D."/>
            <person name="Brettin T."/>
            <person name="Detter J.C."/>
            <person name="Han C."/>
            <person name="Larimer F."/>
            <person name="Land M."/>
            <person name="Hauser L."/>
            <person name="Kyrpides N."/>
            <person name="Mikhailova N."/>
            <person name="Sayler G.S."/>
        </authorList>
    </citation>
    <scope>NUCLEOTIDE SEQUENCE [LARGE SCALE GENOMIC DNA]</scope>
    <source>
        <strain evidence="8">MZ1T</strain>
    </source>
</reference>
<feature type="domain" description="PIN" evidence="6">
    <location>
        <begin position="4"/>
        <end position="131"/>
    </location>
</feature>
<dbReference type="InterPro" id="IPR002716">
    <property type="entry name" value="PIN_dom"/>
</dbReference>
<dbReference type="GO" id="GO:0016787">
    <property type="term" value="F:hydrolase activity"/>
    <property type="evidence" value="ECO:0007669"/>
    <property type="project" value="UniProtKB-KW"/>
</dbReference>
<protein>
    <recommendedName>
        <fullName evidence="5">Ribonuclease VapC</fullName>
        <shortName evidence="5">RNase VapC</shortName>
        <ecNumber evidence="5">3.1.-.-</ecNumber>
    </recommendedName>
    <alternativeName>
        <fullName evidence="5">Toxin VapC</fullName>
    </alternativeName>
</protein>
<evidence type="ECO:0000313" key="8">
    <source>
        <dbReference type="Proteomes" id="UP000002186"/>
    </source>
</evidence>
<keyword evidence="1 5" id="KW-1277">Toxin-antitoxin system</keyword>
<dbReference type="GO" id="GO:0090729">
    <property type="term" value="F:toxin activity"/>
    <property type="evidence" value="ECO:0007669"/>
    <property type="project" value="UniProtKB-KW"/>
</dbReference>
<dbReference type="InterPro" id="IPR022907">
    <property type="entry name" value="VapC_family"/>
</dbReference>
<sequence length="142" mass="15331">MALYADTCILLPLFFRDASTEAALAWLEEAGNETILISPWTRTEFASAAGIMARRGDVSAALHQQGLARFDRLADARLAVEPIDSTDFERARNWIADYRSGLRAGDALHLAVCARLNARLCTAEAALARAASEVGVAVQRVA</sequence>
<keyword evidence="8" id="KW-1185">Reference proteome</keyword>
<comment type="function">
    <text evidence="5">Toxic component of a toxin-antitoxin (TA) system. An RNase.</text>
</comment>
<dbReference type="AlphaFoldDB" id="C4KD64"/>
<dbReference type="HOGENOM" id="CLU_119496_4_1_4"/>
<evidence type="ECO:0000256" key="1">
    <source>
        <dbReference type="ARBA" id="ARBA00022649"/>
    </source>
</evidence>
<dbReference type="InterPro" id="IPR029060">
    <property type="entry name" value="PIN-like_dom_sf"/>
</dbReference>
<dbReference type="HAMAP" id="MF_00265">
    <property type="entry name" value="VapC_Nob1"/>
    <property type="match status" value="1"/>
</dbReference>
<dbReference type="STRING" id="85643.Tmz1t_3887"/>
<evidence type="ECO:0000313" key="7">
    <source>
        <dbReference type="EMBL" id="ACR02475.1"/>
    </source>
</evidence>
<dbReference type="GO" id="GO:0004540">
    <property type="term" value="F:RNA nuclease activity"/>
    <property type="evidence" value="ECO:0007669"/>
    <property type="project" value="InterPro"/>
</dbReference>
<gene>
    <name evidence="5" type="primary">vapC</name>
    <name evidence="7" type="ordered locus">Tmz1t_3887</name>
</gene>
<name>C4KD64_THASP</name>